<name>A0AAJ2LPD3_9HYPH</name>
<evidence type="ECO:0000313" key="1">
    <source>
        <dbReference type="EMBL" id="MDR9778712.1"/>
    </source>
</evidence>
<reference evidence="1" key="1">
    <citation type="submission" date="2023-04" db="EMBL/GenBank/DDBJ databases">
        <title>Genomic characterization of faba bean (Vicia faba) microsymbionts in Mexican soils.</title>
        <authorList>
            <person name="Rivera Orduna F.N."/>
            <person name="Guevara-Luna J."/>
            <person name="Yan J."/>
            <person name="Arroyo-Herrera I."/>
            <person name="Li Y."/>
            <person name="Vasquez-Murrieta M.S."/>
            <person name="Wang E.T."/>
        </authorList>
    </citation>
    <scope>NUCLEOTIDE SEQUENCE</scope>
    <source>
        <strain evidence="1">CH26</strain>
    </source>
</reference>
<dbReference type="EMBL" id="JAVLSF010001122">
    <property type="protein sequence ID" value="MDR9778712.1"/>
    <property type="molecule type" value="Genomic_DNA"/>
</dbReference>
<dbReference type="AlphaFoldDB" id="A0AAJ2LPD3"/>
<dbReference type="Proteomes" id="UP001268610">
    <property type="component" value="Unassembled WGS sequence"/>
</dbReference>
<accession>A0AAJ2LPD3</accession>
<proteinExistence type="predicted"/>
<gene>
    <name evidence="1" type="ORF">RJJ65_39905</name>
</gene>
<sequence>MRDGSLDGMGLAGDGINGTVYLADPMLTPQVPNSDPKLNTKAGLEATQQATRENYAGRLKPALLDFLSNSLKSTDQAGINYFNSVNYITGATALYPEFLPSALVPR</sequence>
<organism evidence="1 2">
    <name type="scientific">Rhizobium hidalgonense</name>
    <dbReference type="NCBI Taxonomy" id="1538159"/>
    <lineage>
        <taxon>Bacteria</taxon>
        <taxon>Pseudomonadati</taxon>
        <taxon>Pseudomonadota</taxon>
        <taxon>Alphaproteobacteria</taxon>
        <taxon>Hyphomicrobiales</taxon>
        <taxon>Rhizobiaceae</taxon>
        <taxon>Rhizobium/Agrobacterium group</taxon>
        <taxon>Rhizobium</taxon>
    </lineage>
</organism>
<comment type="caution">
    <text evidence="1">The sequence shown here is derived from an EMBL/GenBank/DDBJ whole genome shotgun (WGS) entry which is preliminary data.</text>
</comment>
<feature type="non-terminal residue" evidence="1">
    <location>
        <position position="106"/>
    </location>
</feature>
<dbReference type="RefSeq" id="WP_310866709.1">
    <property type="nucleotide sequence ID" value="NZ_JAVLSF010001122.1"/>
</dbReference>
<evidence type="ECO:0000313" key="2">
    <source>
        <dbReference type="Proteomes" id="UP001268610"/>
    </source>
</evidence>
<protein>
    <submittedName>
        <fullName evidence="1">Uncharacterized protein</fullName>
    </submittedName>
</protein>